<gene>
    <name evidence="2" type="ORF">LC087_16345</name>
</gene>
<name>A0ABY9JXC5_9BACI</name>
<dbReference type="Proteomes" id="UP001197974">
    <property type="component" value="Chromosome"/>
</dbReference>
<organism evidence="2 3">
    <name type="scientific">Bacillus carboniphilus</name>
    <dbReference type="NCBI Taxonomy" id="86663"/>
    <lineage>
        <taxon>Bacteria</taxon>
        <taxon>Bacillati</taxon>
        <taxon>Bacillota</taxon>
        <taxon>Bacilli</taxon>
        <taxon>Bacillales</taxon>
        <taxon>Bacillaceae</taxon>
        <taxon>Bacillus</taxon>
    </lineage>
</organism>
<evidence type="ECO:0000313" key="3">
    <source>
        <dbReference type="Proteomes" id="UP001197974"/>
    </source>
</evidence>
<evidence type="ECO:0000256" key="1">
    <source>
        <dbReference type="SAM" id="Phobius"/>
    </source>
</evidence>
<feature type="transmembrane region" description="Helical" evidence="1">
    <location>
        <begin position="12"/>
        <end position="30"/>
    </location>
</feature>
<sequence length="64" mass="7526">MTPLLENIQQLSILVLVVCSFLFYYYLRSLKRERRLSVFERTIYIVIQLAVFVLGGNFLLLVLS</sequence>
<accession>A0ABY9JXC5</accession>
<keyword evidence="1" id="KW-0812">Transmembrane</keyword>
<keyword evidence="1" id="KW-0472">Membrane</keyword>
<reference evidence="2 3" key="1">
    <citation type="submission" date="2023-06" db="EMBL/GenBank/DDBJ databases">
        <title>Five Gram-positive bacteria isolated from mangrove sediments in Shenzhen, Guangdong, China.</title>
        <authorList>
            <person name="Yu S."/>
            <person name="Zheng W."/>
            <person name="Huang Y."/>
        </authorList>
    </citation>
    <scope>NUCLEOTIDE SEQUENCE [LARGE SCALE GENOMIC DNA]</scope>
    <source>
        <strain evidence="2 3">SaN35-3</strain>
    </source>
</reference>
<evidence type="ECO:0000313" key="2">
    <source>
        <dbReference type="EMBL" id="WLR42275.1"/>
    </source>
</evidence>
<proteinExistence type="predicted"/>
<keyword evidence="3" id="KW-1185">Reference proteome</keyword>
<keyword evidence="1" id="KW-1133">Transmembrane helix</keyword>
<dbReference type="EMBL" id="CP129013">
    <property type="protein sequence ID" value="WLR42275.1"/>
    <property type="molecule type" value="Genomic_DNA"/>
</dbReference>
<feature type="transmembrane region" description="Helical" evidence="1">
    <location>
        <begin position="42"/>
        <end position="63"/>
    </location>
</feature>
<dbReference type="RefSeq" id="WP_306019709.1">
    <property type="nucleotide sequence ID" value="NZ_CP129013.1"/>
</dbReference>
<protein>
    <submittedName>
        <fullName evidence="2">Uncharacterized protein</fullName>
    </submittedName>
</protein>